<dbReference type="PANTHER" id="PTHR37422">
    <property type="entry name" value="TEICHURONIC ACID BIOSYNTHESIS PROTEIN TUAE"/>
    <property type="match status" value="1"/>
</dbReference>
<feature type="transmembrane region" description="Helical" evidence="1">
    <location>
        <begin position="390"/>
        <end position="420"/>
    </location>
</feature>
<gene>
    <name evidence="2" type="ORF">GKIL_1603</name>
</gene>
<reference evidence="2 3" key="1">
    <citation type="journal article" date="2013" name="PLoS ONE">
        <title>Cultivation and Complete Genome Sequencing of Gloeobacter kilaueensis sp. nov., from a Lava Cave in Kilauea Caldera, Hawai'i.</title>
        <authorList>
            <person name="Saw J.H."/>
            <person name="Schatz M."/>
            <person name="Brown M.V."/>
            <person name="Kunkel D.D."/>
            <person name="Foster J.S."/>
            <person name="Shick H."/>
            <person name="Christensen S."/>
            <person name="Hou S."/>
            <person name="Wan X."/>
            <person name="Donachie S.P."/>
        </authorList>
    </citation>
    <scope>NUCLEOTIDE SEQUENCE [LARGE SCALE GENOMIC DNA]</scope>
    <source>
        <strain evidence="3">JS</strain>
    </source>
</reference>
<evidence type="ECO:0000313" key="3">
    <source>
        <dbReference type="Proteomes" id="UP000017396"/>
    </source>
</evidence>
<dbReference type="HOGENOM" id="CLU_699995_0_0_3"/>
<feature type="transmembrane region" description="Helical" evidence="1">
    <location>
        <begin position="133"/>
        <end position="156"/>
    </location>
</feature>
<feature type="transmembrane region" description="Helical" evidence="1">
    <location>
        <begin position="101"/>
        <end position="121"/>
    </location>
</feature>
<dbReference type="PANTHER" id="PTHR37422:SF23">
    <property type="entry name" value="TEICHURONIC ACID BIOSYNTHESIS PROTEIN TUAE"/>
    <property type="match status" value="1"/>
</dbReference>
<dbReference type="EMBL" id="CP003587">
    <property type="protein sequence ID" value="AGY57849.1"/>
    <property type="molecule type" value="Genomic_DNA"/>
</dbReference>
<dbReference type="STRING" id="1183438.GKIL_1603"/>
<dbReference type="InterPro" id="IPR051533">
    <property type="entry name" value="WaaL-like"/>
</dbReference>
<evidence type="ECO:0000313" key="2">
    <source>
        <dbReference type="EMBL" id="AGY57849.1"/>
    </source>
</evidence>
<evidence type="ECO:0000256" key="1">
    <source>
        <dbReference type="SAM" id="Phobius"/>
    </source>
</evidence>
<proteinExistence type="predicted"/>
<protein>
    <recommendedName>
        <fullName evidence="4">O-antigen polymerase</fullName>
    </recommendedName>
</protein>
<sequence length="432" mass="47627">MNTAIAMPESVKEDLATKVARLIFLTFVWVISVLPAGDLLGINVKILLYILVVTALAMQVLSSRSKLKELIKLVPYFLVSVTFLLVWFMIGLIQVTTETRFAVNAFKDIFVTVSLVYITYFMIKTETISVRNFLLTIVGGAAFYSAIKVILAGLLLTGKLSIYQLVQIFKAIGYEVIYGDIADGLSRIEFTNDSLIPFLLLFVTSDTCFGLRFKSYQKVLLVILFGISIFLSFSRFKWAIAILCLVLGLLLNLFTSNRRSRAVQIGSVLLAIMVLAGAAAGWQGFGQAINTRLSGAGSVISDDIRSGQVRPLVIEFNRYLIFGKGLGSYIPSLIRSNDEATPYFYEIQWLALAMQFGIVGLAVILVHIGLIGWHLIKQTSLTSITMLTSYFAWLVSGFFNPALISSVGGLVFSIFLVYALSPRVNGKISTES</sequence>
<keyword evidence="1" id="KW-0812">Transmembrane</keyword>
<feature type="transmembrane region" description="Helical" evidence="1">
    <location>
        <begin position="42"/>
        <end position="61"/>
    </location>
</feature>
<accession>U5QJT2</accession>
<organism evidence="2 3">
    <name type="scientific">Gloeobacter kilaueensis (strain ATCC BAA-2537 / CCAP 1431/1 / ULC 316 / JS1)</name>
    <dbReference type="NCBI Taxonomy" id="1183438"/>
    <lineage>
        <taxon>Bacteria</taxon>
        <taxon>Bacillati</taxon>
        <taxon>Cyanobacteriota</taxon>
        <taxon>Cyanophyceae</taxon>
        <taxon>Gloeobacterales</taxon>
        <taxon>Gloeobacteraceae</taxon>
        <taxon>Gloeobacter</taxon>
    </lineage>
</organism>
<feature type="transmembrane region" description="Helical" evidence="1">
    <location>
        <begin position="19"/>
        <end position="36"/>
    </location>
</feature>
<dbReference type="KEGG" id="glj:GKIL_1603"/>
<dbReference type="AlphaFoldDB" id="U5QJT2"/>
<name>U5QJT2_GLOK1</name>
<feature type="transmembrane region" description="Helical" evidence="1">
    <location>
        <begin position="220"/>
        <end position="250"/>
    </location>
</feature>
<dbReference type="eggNOG" id="COG3307">
    <property type="taxonomic scope" value="Bacteria"/>
</dbReference>
<dbReference type="RefSeq" id="WP_023172963.1">
    <property type="nucleotide sequence ID" value="NC_022600.1"/>
</dbReference>
<dbReference type="OrthoDB" id="22112at2"/>
<dbReference type="Proteomes" id="UP000017396">
    <property type="component" value="Chromosome"/>
</dbReference>
<keyword evidence="3" id="KW-1185">Reference proteome</keyword>
<keyword evidence="1" id="KW-0472">Membrane</keyword>
<feature type="transmembrane region" description="Helical" evidence="1">
    <location>
        <begin position="349"/>
        <end position="370"/>
    </location>
</feature>
<evidence type="ECO:0008006" key="4">
    <source>
        <dbReference type="Google" id="ProtNLM"/>
    </source>
</evidence>
<keyword evidence="1" id="KW-1133">Transmembrane helix</keyword>
<feature type="transmembrane region" description="Helical" evidence="1">
    <location>
        <begin position="262"/>
        <end position="282"/>
    </location>
</feature>
<feature type="transmembrane region" description="Helical" evidence="1">
    <location>
        <begin position="195"/>
        <end position="213"/>
    </location>
</feature>
<feature type="transmembrane region" description="Helical" evidence="1">
    <location>
        <begin position="73"/>
        <end position="95"/>
    </location>
</feature>